<proteinExistence type="predicted"/>
<organism evidence="2 3">
    <name type="scientific">Dryococelus australis</name>
    <dbReference type="NCBI Taxonomy" id="614101"/>
    <lineage>
        <taxon>Eukaryota</taxon>
        <taxon>Metazoa</taxon>
        <taxon>Ecdysozoa</taxon>
        <taxon>Arthropoda</taxon>
        <taxon>Hexapoda</taxon>
        <taxon>Insecta</taxon>
        <taxon>Pterygota</taxon>
        <taxon>Neoptera</taxon>
        <taxon>Polyneoptera</taxon>
        <taxon>Phasmatodea</taxon>
        <taxon>Verophasmatodea</taxon>
        <taxon>Anareolatae</taxon>
        <taxon>Phasmatidae</taxon>
        <taxon>Eurycanthinae</taxon>
        <taxon>Dryococelus</taxon>
    </lineage>
</organism>
<comment type="caution">
    <text evidence="2">The sequence shown here is derived from an EMBL/GenBank/DDBJ whole genome shotgun (WGS) entry which is preliminary data.</text>
</comment>
<dbReference type="EMBL" id="JARBHB010000001">
    <property type="protein sequence ID" value="KAJ8894719.1"/>
    <property type="molecule type" value="Genomic_DNA"/>
</dbReference>
<dbReference type="Proteomes" id="UP001159363">
    <property type="component" value="Chromosome 1"/>
</dbReference>
<sequence>MERRRNEGTEETGDPRENPQSSGIARYYSHVRKSGRDHTRIEPGRLVVTREVARATQAIECTEGVPRQNPPGHRQRPPRFIKCTGKVADWSGSQWQDYSPTTKASLWDRSRTLVGEFSRGSPVATALAFRRCSIPTHLTVPSTALITLISMQNEKVPFNVNLYKTCNGNLAWSRYGKDPHTLPAHIANKDCRVSYLQCGQSYICGSIRTLPAVSPSWRMYLALDEMGLYELYLALDNIMYLDVDEMYLALDENITWRLKEMSLFIAVVGAVPCQSVWLKSEHTKSKYFIRDDSGVRRIHSVPELCCWRDDKGYLMSLRSMDNVCIEVRRRSIKNHEYGSRSLKPILSEQHSSRKCSRHGGYLTEQFSSSYLRIGRDTIQYVVDIERLLAVQTPDPTLVHLPHDCANLENHCTDLDAARTDLPLGGGGGGGGLKDVRGGTVYEASTRQAAQTKLYPGEAGPIAKLVTSSHSINVNFPTVSLEVFSRSTSPTDELAKMTPKFPASKVTPSSPKHPQVHAARRELSDDGALDERDIVALTSPALLRLTRGRYLHVDRHLTGSHELCELSLWCNFPDVVNVYVHGAEKHPDMVNVFVHGAEEHPDMVNVCMHGAEKHPDMVNVCVHGEEEYPDVVNVYVHGAEKHPDMVNVFVHGAEEHPDMVNVCVHGEEEYPDMVNVCVHGAEKHPDMVNVCVHGAEEHPDMVNVCVHGAEEHPDMVNEHPDMVNVCVHGAEEHPDMVNVCVHGAEEHPDMVNVCVHGAEEHPDMVNVCVHGAEEHPDMVNVCVHGAEEHPDMVNVCVHGAE</sequence>
<evidence type="ECO:0000256" key="1">
    <source>
        <dbReference type="SAM" id="MobiDB-lite"/>
    </source>
</evidence>
<evidence type="ECO:0000313" key="2">
    <source>
        <dbReference type="EMBL" id="KAJ8894719.1"/>
    </source>
</evidence>
<protein>
    <submittedName>
        <fullName evidence="2">Uncharacterized protein</fullName>
    </submittedName>
</protein>
<feature type="compositionally biased region" description="Basic and acidic residues" evidence="1">
    <location>
        <begin position="1"/>
        <end position="17"/>
    </location>
</feature>
<keyword evidence="3" id="KW-1185">Reference proteome</keyword>
<name>A0ABQ9IDG8_9NEOP</name>
<gene>
    <name evidence="2" type="ORF">PR048_000026</name>
</gene>
<reference evidence="2 3" key="1">
    <citation type="submission" date="2023-02" db="EMBL/GenBank/DDBJ databases">
        <title>LHISI_Scaffold_Assembly.</title>
        <authorList>
            <person name="Stuart O.P."/>
            <person name="Cleave R."/>
            <person name="Magrath M.J.L."/>
            <person name="Mikheyev A.S."/>
        </authorList>
    </citation>
    <scope>NUCLEOTIDE SEQUENCE [LARGE SCALE GENOMIC DNA]</scope>
    <source>
        <strain evidence="2">Daus_M_001</strain>
        <tissue evidence="2">Leg muscle</tissue>
    </source>
</reference>
<accession>A0ABQ9IDG8</accession>
<feature type="region of interest" description="Disordered" evidence="1">
    <location>
        <begin position="1"/>
        <end position="26"/>
    </location>
</feature>
<evidence type="ECO:0000313" key="3">
    <source>
        <dbReference type="Proteomes" id="UP001159363"/>
    </source>
</evidence>